<gene>
    <name evidence="2" type="ORF">H7U19_04975</name>
</gene>
<keyword evidence="2" id="KW-0489">Methyltransferase</keyword>
<sequence>MKKKIKKKIKSILEKFDYKIVSKLHYNKLVQSAQQYESADYAKDSLLKSLFTIFKDQGYTPDTIYDVGANKGTWTFECLKFFPDAMYYLFEPQKNLEEDIKTLFKGHNSVQLFSIGLGQTDSKMNFTIHDRDDSCSFSFSKEEASARGFEQIELPIFRLDSFVKDNDLKPPNIIKIDAEGLDLQVLEGASGVLETVEVIMMEVAVVNNRLENSALKVLNRMELIGFKLFDITDLNRPFPNQVLWLCEFVFIKKGGALDKSYR</sequence>
<dbReference type="Pfam" id="PF05050">
    <property type="entry name" value="Methyltransf_21"/>
    <property type="match status" value="1"/>
</dbReference>
<evidence type="ECO:0000259" key="1">
    <source>
        <dbReference type="Pfam" id="PF05050"/>
    </source>
</evidence>
<comment type="caution">
    <text evidence="2">The sequence shown here is derived from an EMBL/GenBank/DDBJ whole genome shotgun (WGS) entry which is preliminary data.</text>
</comment>
<dbReference type="Gene3D" id="3.40.50.150">
    <property type="entry name" value="Vaccinia Virus protein VP39"/>
    <property type="match status" value="1"/>
</dbReference>
<dbReference type="GO" id="GO:0008168">
    <property type="term" value="F:methyltransferase activity"/>
    <property type="evidence" value="ECO:0007669"/>
    <property type="project" value="UniProtKB-KW"/>
</dbReference>
<dbReference type="InterPro" id="IPR029063">
    <property type="entry name" value="SAM-dependent_MTases_sf"/>
</dbReference>
<dbReference type="GO" id="GO:0032259">
    <property type="term" value="P:methylation"/>
    <property type="evidence" value="ECO:0007669"/>
    <property type="project" value="UniProtKB-KW"/>
</dbReference>
<dbReference type="InterPro" id="IPR006342">
    <property type="entry name" value="FkbM_mtfrase"/>
</dbReference>
<dbReference type="RefSeq" id="WP_186559588.1">
    <property type="nucleotide sequence ID" value="NZ_JACNMF010000001.1"/>
</dbReference>
<dbReference type="NCBIfam" id="TIGR01444">
    <property type="entry name" value="fkbM_fam"/>
    <property type="match status" value="1"/>
</dbReference>
<evidence type="ECO:0000313" key="3">
    <source>
        <dbReference type="Proteomes" id="UP000656244"/>
    </source>
</evidence>
<dbReference type="InterPro" id="IPR053188">
    <property type="entry name" value="FkbM_Methyltransferase"/>
</dbReference>
<feature type="domain" description="Methyltransferase FkbM" evidence="1">
    <location>
        <begin position="66"/>
        <end position="227"/>
    </location>
</feature>
<dbReference type="AlphaFoldDB" id="A0A923KLB5"/>
<keyword evidence="3" id="KW-1185">Reference proteome</keyword>
<organism evidence="2 3">
    <name type="scientific">Hyunsoonleella aquatilis</name>
    <dbReference type="NCBI Taxonomy" id="2762758"/>
    <lineage>
        <taxon>Bacteria</taxon>
        <taxon>Pseudomonadati</taxon>
        <taxon>Bacteroidota</taxon>
        <taxon>Flavobacteriia</taxon>
        <taxon>Flavobacteriales</taxon>
        <taxon>Flavobacteriaceae</taxon>
    </lineage>
</organism>
<dbReference type="SUPFAM" id="SSF53335">
    <property type="entry name" value="S-adenosyl-L-methionine-dependent methyltransferases"/>
    <property type="match status" value="1"/>
</dbReference>
<dbReference type="Proteomes" id="UP000656244">
    <property type="component" value="Unassembled WGS sequence"/>
</dbReference>
<reference evidence="2" key="1">
    <citation type="submission" date="2020-08" db="EMBL/GenBank/DDBJ databases">
        <title>Hyunsoonleella sp. strain SJ7 genome sequencing and assembly.</title>
        <authorList>
            <person name="Kim I."/>
        </authorList>
    </citation>
    <scope>NUCLEOTIDE SEQUENCE</scope>
    <source>
        <strain evidence="2">SJ7</strain>
    </source>
</reference>
<protein>
    <submittedName>
        <fullName evidence="2">FkbM family methyltransferase</fullName>
    </submittedName>
</protein>
<evidence type="ECO:0000313" key="2">
    <source>
        <dbReference type="EMBL" id="MBC3757745.1"/>
    </source>
</evidence>
<dbReference type="PANTHER" id="PTHR36973">
    <property type="entry name" value="SLL1456 PROTEIN-RELATED"/>
    <property type="match status" value="1"/>
</dbReference>
<name>A0A923KLB5_9FLAO</name>
<keyword evidence="2" id="KW-0808">Transferase</keyword>
<proteinExistence type="predicted"/>
<accession>A0A923KLB5</accession>
<dbReference type="PANTHER" id="PTHR36973:SF4">
    <property type="entry name" value="NODULATION PROTEIN"/>
    <property type="match status" value="1"/>
</dbReference>
<dbReference type="EMBL" id="JACNMF010000001">
    <property type="protein sequence ID" value="MBC3757745.1"/>
    <property type="molecule type" value="Genomic_DNA"/>
</dbReference>